<dbReference type="Proteomes" id="UP000825051">
    <property type="component" value="Chromosome"/>
</dbReference>
<dbReference type="AlphaFoldDB" id="A0A8F9TX79"/>
<dbReference type="InterPro" id="IPR011701">
    <property type="entry name" value="MFS"/>
</dbReference>
<dbReference type="SUPFAM" id="SSF103473">
    <property type="entry name" value="MFS general substrate transporter"/>
    <property type="match status" value="1"/>
</dbReference>
<organism evidence="8 9">
    <name type="scientific">Horticoccus luteus</name>
    <dbReference type="NCBI Taxonomy" id="2862869"/>
    <lineage>
        <taxon>Bacteria</taxon>
        <taxon>Pseudomonadati</taxon>
        <taxon>Verrucomicrobiota</taxon>
        <taxon>Opitutia</taxon>
        <taxon>Opitutales</taxon>
        <taxon>Opitutaceae</taxon>
        <taxon>Horticoccus</taxon>
    </lineage>
</organism>
<dbReference type="InterPro" id="IPR020846">
    <property type="entry name" value="MFS_dom"/>
</dbReference>
<feature type="transmembrane region" description="Helical" evidence="6">
    <location>
        <begin position="362"/>
        <end position="380"/>
    </location>
</feature>
<dbReference type="GO" id="GO:0022857">
    <property type="term" value="F:transmembrane transporter activity"/>
    <property type="evidence" value="ECO:0007669"/>
    <property type="project" value="InterPro"/>
</dbReference>
<evidence type="ECO:0000256" key="5">
    <source>
        <dbReference type="ARBA" id="ARBA00023136"/>
    </source>
</evidence>
<keyword evidence="4 6" id="KW-1133">Transmembrane helix</keyword>
<comment type="subcellular location">
    <subcellularLocation>
        <location evidence="1">Membrane</location>
        <topology evidence="1">Multi-pass membrane protein</topology>
    </subcellularLocation>
</comment>
<keyword evidence="9" id="KW-1185">Reference proteome</keyword>
<feature type="transmembrane region" description="Helical" evidence="6">
    <location>
        <begin position="301"/>
        <end position="318"/>
    </location>
</feature>
<feature type="transmembrane region" description="Helical" evidence="6">
    <location>
        <begin position="109"/>
        <end position="131"/>
    </location>
</feature>
<dbReference type="PROSITE" id="PS50850">
    <property type="entry name" value="MFS"/>
    <property type="match status" value="1"/>
</dbReference>
<feature type="transmembrane region" description="Helical" evidence="6">
    <location>
        <begin position="392"/>
        <end position="411"/>
    </location>
</feature>
<dbReference type="PANTHER" id="PTHR23505">
    <property type="entry name" value="SPINSTER"/>
    <property type="match status" value="1"/>
</dbReference>
<keyword evidence="3 6" id="KW-0812">Transmembrane</keyword>
<feature type="transmembrane region" description="Helical" evidence="6">
    <location>
        <begin position="170"/>
        <end position="193"/>
    </location>
</feature>
<dbReference type="InterPro" id="IPR044770">
    <property type="entry name" value="MFS_spinster-like"/>
</dbReference>
<feature type="transmembrane region" description="Helical" evidence="6">
    <location>
        <begin position="84"/>
        <end position="103"/>
    </location>
</feature>
<dbReference type="PANTHER" id="PTHR23505:SF79">
    <property type="entry name" value="PROTEIN SPINSTER"/>
    <property type="match status" value="1"/>
</dbReference>
<evidence type="ECO:0000313" key="9">
    <source>
        <dbReference type="Proteomes" id="UP000825051"/>
    </source>
</evidence>
<feature type="transmembrane region" description="Helical" evidence="6">
    <location>
        <begin position="143"/>
        <end position="164"/>
    </location>
</feature>
<feature type="transmembrane region" description="Helical" evidence="6">
    <location>
        <begin position="230"/>
        <end position="247"/>
    </location>
</feature>
<evidence type="ECO:0000256" key="1">
    <source>
        <dbReference type="ARBA" id="ARBA00004141"/>
    </source>
</evidence>
<dbReference type="InterPro" id="IPR036259">
    <property type="entry name" value="MFS_trans_sf"/>
</dbReference>
<evidence type="ECO:0000259" key="7">
    <source>
        <dbReference type="PROSITE" id="PS50850"/>
    </source>
</evidence>
<dbReference type="Pfam" id="PF07690">
    <property type="entry name" value="MFS_1"/>
    <property type="match status" value="1"/>
</dbReference>
<feature type="domain" description="Major facilitator superfamily (MFS) profile" evidence="7">
    <location>
        <begin position="16"/>
        <end position="416"/>
    </location>
</feature>
<keyword evidence="2" id="KW-0813">Transport</keyword>
<gene>
    <name evidence="8" type="ORF">K0B96_12765</name>
</gene>
<dbReference type="RefSeq" id="WP_220166557.1">
    <property type="nucleotide sequence ID" value="NZ_CP080507.1"/>
</dbReference>
<evidence type="ECO:0000256" key="2">
    <source>
        <dbReference type="ARBA" id="ARBA00022448"/>
    </source>
</evidence>
<proteinExistence type="predicted"/>
<evidence type="ECO:0000313" key="8">
    <source>
        <dbReference type="EMBL" id="QYM80836.1"/>
    </source>
</evidence>
<feature type="transmembrane region" description="Helical" evidence="6">
    <location>
        <begin position="267"/>
        <end position="289"/>
    </location>
</feature>
<dbReference type="KEGG" id="ole:K0B96_12765"/>
<dbReference type="EMBL" id="CP080507">
    <property type="protein sequence ID" value="QYM80836.1"/>
    <property type="molecule type" value="Genomic_DNA"/>
</dbReference>
<protein>
    <submittedName>
        <fullName evidence="8">MFS transporter</fullName>
    </submittedName>
</protein>
<dbReference type="GO" id="GO:0016020">
    <property type="term" value="C:membrane"/>
    <property type="evidence" value="ECO:0007669"/>
    <property type="project" value="UniProtKB-SubCell"/>
</dbReference>
<keyword evidence="5 6" id="KW-0472">Membrane</keyword>
<evidence type="ECO:0000256" key="3">
    <source>
        <dbReference type="ARBA" id="ARBA00022692"/>
    </source>
</evidence>
<feature type="transmembrane region" description="Helical" evidence="6">
    <location>
        <begin position="324"/>
        <end position="341"/>
    </location>
</feature>
<accession>A0A8F9TX79</accession>
<reference evidence="8" key="1">
    <citation type="submission" date="2021-08" db="EMBL/GenBank/DDBJ databases">
        <title>Genome of a novel bacterium of the phylum Verrucomicrobia, Oleiharenicola sp. KSB-15.</title>
        <authorList>
            <person name="Chung J.-H."/>
            <person name="Ahn J.-H."/>
            <person name="Yoon Y."/>
            <person name="Kim D.-Y."/>
            <person name="An S.-H."/>
            <person name="Park I."/>
            <person name="Yeon J."/>
        </authorList>
    </citation>
    <scope>NUCLEOTIDE SEQUENCE</scope>
    <source>
        <strain evidence="8">KSB-15</strain>
    </source>
</reference>
<name>A0A8F9TX79_9BACT</name>
<feature type="transmembrane region" description="Helical" evidence="6">
    <location>
        <begin position="12"/>
        <end position="29"/>
    </location>
</feature>
<evidence type="ECO:0000256" key="4">
    <source>
        <dbReference type="ARBA" id="ARBA00022989"/>
    </source>
</evidence>
<dbReference type="Gene3D" id="1.20.1250.20">
    <property type="entry name" value="MFS general substrate transporter like domains"/>
    <property type="match status" value="2"/>
</dbReference>
<evidence type="ECO:0000256" key="6">
    <source>
        <dbReference type="SAM" id="Phobius"/>
    </source>
</evidence>
<sequence length="427" mass="46222">MVENGSNSVTRYAWLIVALLAPVALLNYLDRQMLATMKSSMVGDLPSIANGADWGLVLGAFKWTYAGLSPFAGYFADRLSKPRVVGLSLFVWSLVTWWTGHVTSFHEMIAVRALMGVSEAFYMPAALALIADYHPGRTRSRAIGVHQIGIYLGQILGGFAGYVAESPEHGWRWAFSTCGWLGALYAVPLLLMLRHAKSRGGRAAEVAPAPGRQNAPQTGVWRGLVGNRDFILLVLYFTLPAIAGWVVRDWMPDILREKFHLGQGKAGVSAILYVQIAAIFGALIGGFLADRWMRRTRRGRIFTSAIGMMLFLPALFGVGNAPTLAIAVGGLIIFGLGWGFFDCNNMPILCQVARPELRATGYGLMNFVSISCGGFGDWLFGALRDRHVPLNVIFGVFAGVALLSVGLVLLIRPKRPENLGAAPAPAG</sequence>